<dbReference type="OrthoDB" id="9805967at2"/>
<dbReference type="PROSITE" id="PS50109">
    <property type="entry name" value="HIS_KIN"/>
    <property type="match status" value="1"/>
</dbReference>
<dbReference type="AlphaFoldDB" id="A0A3R5V1Q9"/>
<protein>
    <recommendedName>
        <fullName evidence="3">histidine kinase</fullName>
        <ecNumber evidence="3">2.7.13.3</ecNumber>
    </recommendedName>
</protein>
<dbReference type="Pfam" id="PF02743">
    <property type="entry name" value="dCache_1"/>
    <property type="match status" value="1"/>
</dbReference>
<dbReference type="InterPro" id="IPR036097">
    <property type="entry name" value="HisK_dim/P_sf"/>
</dbReference>
<keyword evidence="4" id="KW-1003">Cell membrane</keyword>
<keyword evidence="11 14" id="KW-1133">Transmembrane helix</keyword>
<evidence type="ECO:0000256" key="5">
    <source>
        <dbReference type="ARBA" id="ARBA00022553"/>
    </source>
</evidence>
<dbReference type="InterPro" id="IPR000014">
    <property type="entry name" value="PAS"/>
</dbReference>
<evidence type="ECO:0000256" key="2">
    <source>
        <dbReference type="ARBA" id="ARBA00004651"/>
    </source>
</evidence>
<dbReference type="EMBL" id="CP035108">
    <property type="protein sequence ID" value="QAR33479.1"/>
    <property type="molecule type" value="Genomic_DNA"/>
</dbReference>
<dbReference type="SUPFAM" id="SSF47384">
    <property type="entry name" value="Homodimeric domain of signal transducing histidine kinase"/>
    <property type="match status" value="1"/>
</dbReference>
<evidence type="ECO:0000256" key="4">
    <source>
        <dbReference type="ARBA" id="ARBA00022475"/>
    </source>
</evidence>
<comment type="subcellular location">
    <subcellularLocation>
        <location evidence="2">Cell membrane</location>
        <topology evidence="2">Multi-pass membrane protein</topology>
    </subcellularLocation>
</comment>
<keyword evidence="5" id="KW-0597">Phosphoprotein</keyword>
<dbReference type="SMART" id="SM00387">
    <property type="entry name" value="HATPase_c"/>
    <property type="match status" value="1"/>
</dbReference>
<evidence type="ECO:0000313" key="17">
    <source>
        <dbReference type="Proteomes" id="UP000287502"/>
    </source>
</evidence>
<accession>A0A3R5V1Q9</accession>
<keyword evidence="9 16" id="KW-0418">Kinase</keyword>
<dbReference type="Gene3D" id="3.30.565.10">
    <property type="entry name" value="Histidine kinase-like ATPase, C-terminal domain"/>
    <property type="match status" value="1"/>
</dbReference>
<dbReference type="PANTHER" id="PTHR43065">
    <property type="entry name" value="SENSOR HISTIDINE KINASE"/>
    <property type="match status" value="1"/>
</dbReference>
<evidence type="ECO:0000313" key="16">
    <source>
        <dbReference type="EMBL" id="QAR33479.1"/>
    </source>
</evidence>
<keyword evidence="10" id="KW-0067">ATP-binding</keyword>
<gene>
    <name evidence="16" type="ORF">EP073_08710</name>
</gene>
<dbReference type="NCBIfam" id="TIGR00229">
    <property type="entry name" value="sensory_box"/>
    <property type="match status" value="1"/>
</dbReference>
<dbReference type="SUPFAM" id="SSF55874">
    <property type="entry name" value="ATPase domain of HSP90 chaperone/DNA topoisomerase II/histidine kinase"/>
    <property type="match status" value="1"/>
</dbReference>
<feature type="transmembrane region" description="Helical" evidence="14">
    <location>
        <begin position="285"/>
        <end position="310"/>
    </location>
</feature>
<evidence type="ECO:0000256" key="11">
    <source>
        <dbReference type="ARBA" id="ARBA00022989"/>
    </source>
</evidence>
<dbReference type="InterPro" id="IPR003594">
    <property type="entry name" value="HATPase_dom"/>
</dbReference>
<proteinExistence type="predicted"/>
<dbReference type="Pfam" id="PF02518">
    <property type="entry name" value="HATPase_c"/>
    <property type="match status" value="1"/>
</dbReference>
<dbReference type="Gene3D" id="1.10.287.130">
    <property type="match status" value="1"/>
</dbReference>
<dbReference type="GO" id="GO:0005886">
    <property type="term" value="C:plasma membrane"/>
    <property type="evidence" value="ECO:0007669"/>
    <property type="project" value="UniProtKB-SubCell"/>
</dbReference>
<dbReference type="SUPFAM" id="SSF55785">
    <property type="entry name" value="PYP-like sensor domain (PAS domain)"/>
    <property type="match status" value="1"/>
</dbReference>
<reference evidence="16 17" key="1">
    <citation type="submission" date="2019-01" db="EMBL/GenBank/DDBJ databases">
        <title>Geovibrio thiophilus DSM 11263, complete genome.</title>
        <authorList>
            <person name="Spring S."/>
            <person name="Bunk B."/>
            <person name="Sproer C."/>
        </authorList>
    </citation>
    <scope>NUCLEOTIDE SEQUENCE [LARGE SCALE GENOMIC DNA]</scope>
    <source>
        <strain evidence="16 17">DSM 11263</strain>
    </source>
</reference>
<evidence type="ECO:0000256" key="12">
    <source>
        <dbReference type="ARBA" id="ARBA00023012"/>
    </source>
</evidence>
<evidence type="ECO:0000259" key="15">
    <source>
        <dbReference type="PROSITE" id="PS50109"/>
    </source>
</evidence>
<dbReference type="GO" id="GO:0005524">
    <property type="term" value="F:ATP binding"/>
    <property type="evidence" value="ECO:0007669"/>
    <property type="project" value="UniProtKB-KW"/>
</dbReference>
<dbReference type="Gene3D" id="3.30.450.20">
    <property type="entry name" value="PAS domain"/>
    <property type="match status" value="3"/>
</dbReference>
<dbReference type="InterPro" id="IPR005467">
    <property type="entry name" value="His_kinase_dom"/>
</dbReference>
<dbReference type="KEGG" id="gtl:EP073_08710"/>
<keyword evidence="7 14" id="KW-0812">Transmembrane</keyword>
<evidence type="ECO:0000256" key="13">
    <source>
        <dbReference type="ARBA" id="ARBA00023136"/>
    </source>
</evidence>
<evidence type="ECO:0000256" key="8">
    <source>
        <dbReference type="ARBA" id="ARBA00022741"/>
    </source>
</evidence>
<dbReference type="CDD" id="cd12912">
    <property type="entry name" value="PDC2_MCP_like"/>
    <property type="match status" value="1"/>
</dbReference>
<organism evidence="16 17">
    <name type="scientific">Geovibrio thiophilus</name>
    <dbReference type="NCBI Taxonomy" id="139438"/>
    <lineage>
        <taxon>Bacteria</taxon>
        <taxon>Pseudomonadati</taxon>
        <taxon>Deferribacterota</taxon>
        <taxon>Deferribacteres</taxon>
        <taxon>Deferribacterales</taxon>
        <taxon>Geovibrionaceae</taxon>
        <taxon>Geovibrio</taxon>
    </lineage>
</organism>
<keyword evidence="12" id="KW-0902">Two-component regulatory system</keyword>
<name>A0A3R5V1Q9_9BACT</name>
<dbReference type="PRINTS" id="PR00344">
    <property type="entry name" value="BCTRLSENSOR"/>
</dbReference>
<dbReference type="InterPro" id="IPR033479">
    <property type="entry name" value="dCache_1"/>
</dbReference>
<evidence type="ECO:0000256" key="3">
    <source>
        <dbReference type="ARBA" id="ARBA00012438"/>
    </source>
</evidence>
<comment type="catalytic activity">
    <reaction evidence="1">
        <text>ATP + protein L-histidine = ADP + protein N-phospho-L-histidine.</text>
        <dbReference type="EC" id="2.7.13.3"/>
    </reaction>
</comment>
<keyword evidence="17" id="KW-1185">Reference proteome</keyword>
<dbReference type="InterPro" id="IPR004358">
    <property type="entry name" value="Sig_transdc_His_kin-like_C"/>
</dbReference>
<dbReference type="Proteomes" id="UP000287502">
    <property type="component" value="Chromosome"/>
</dbReference>
<dbReference type="CDD" id="cd12913">
    <property type="entry name" value="PDC1_MCP_like"/>
    <property type="match status" value="1"/>
</dbReference>
<evidence type="ECO:0000256" key="9">
    <source>
        <dbReference type="ARBA" id="ARBA00022777"/>
    </source>
</evidence>
<dbReference type="SUPFAM" id="SSF103190">
    <property type="entry name" value="Sensory domain-like"/>
    <property type="match status" value="1"/>
</dbReference>
<keyword evidence="6" id="KW-0808">Transferase</keyword>
<dbReference type="InterPro" id="IPR003661">
    <property type="entry name" value="HisK_dim/P_dom"/>
</dbReference>
<dbReference type="Pfam" id="PF13426">
    <property type="entry name" value="PAS_9"/>
    <property type="match status" value="1"/>
</dbReference>
<evidence type="ECO:0000256" key="10">
    <source>
        <dbReference type="ARBA" id="ARBA00022840"/>
    </source>
</evidence>
<dbReference type="InterPro" id="IPR036890">
    <property type="entry name" value="HATPase_C_sf"/>
</dbReference>
<feature type="domain" description="Histidine kinase" evidence="15">
    <location>
        <begin position="482"/>
        <end position="704"/>
    </location>
</feature>
<evidence type="ECO:0000256" key="1">
    <source>
        <dbReference type="ARBA" id="ARBA00000085"/>
    </source>
</evidence>
<dbReference type="PANTHER" id="PTHR43065:SF10">
    <property type="entry name" value="PEROXIDE STRESS-ACTIVATED HISTIDINE KINASE MAK3"/>
    <property type="match status" value="1"/>
</dbReference>
<dbReference type="InterPro" id="IPR035965">
    <property type="entry name" value="PAS-like_dom_sf"/>
</dbReference>
<keyword evidence="8" id="KW-0547">Nucleotide-binding</keyword>
<sequence length="706" mass="78940">MIIKLRNSLIVLALLLTAVSVLVSITYHSANVVIENTVLAHQQNVAAQAAATTEMWLKHQMQVVDSAIDQLNKIEHLSEETTMSVLKMAIAAGDFSDVYIGLEDGTMIDGADWIPPEGYDPRVRPWYINAVKEGKMAVSPPYIDMTTMEMVIALSAPLFRDDKMIGVISNDIILDMLVKNVMNVKAAETGYSFIVNSEGTYMVHPDQELLLKHSLQETDPSLNGVMEHFKSFGSGTFSYKVGGQENILAYQLISSVGWYLCTTMTREEAYALSERTSMLFAAESALRAVGLMVLLTMAVVGGSAFLLFIYNRRYKSTVLQHAEQISGMNQDLAWNINRRKEVETHYQTLFHVANDAILISKGMIIVECNEKAKEVFGVNHYGIIGNNMLDLSPEFQPEGENSLEKVRRIINKASEGEQQSFMWSFLRSDGTEFPCEVNLKSQHLNKEEFILISIRDISKRVNAEQQLRQAQKMAAMGEMLGAIAHQWRQPLNTLSTYVVSIQSAFYNSMITKEFVEKLVTAADSQIQFMSKTIDDFRHFFKPSKNKEHFSIAEVIDSSVKLVQPNFKQSGITMKVTVPDDVALVVYGYRSEFVHVIVNILANARDAVIERFVSQPDADAREIKIDVENLTNNVMIHITDRGCGITESMMPKIFNPYFTTKGTASGTGMGLYMAKMIVENEMHGTITVKSGEGKTVFTISLPKHAEA</sequence>
<keyword evidence="13 14" id="KW-0472">Membrane</keyword>
<dbReference type="CDD" id="cd00130">
    <property type="entry name" value="PAS"/>
    <property type="match status" value="1"/>
</dbReference>
<dbReference type="GO" id="GO:0000155">
    <property type="term" value="F:phosphorelay sensor kinase activity"/>
    <property type="evidence" value="ECO:0007669"/>
    <property type="project" value="InterPro"/>
</dbReference>
<dbReference type="InterPro" id="IPR029151">
    <property type="entry name" value="Sensor-like_sf"/>
</dbReference>
<dbReference type="EC" id="2.7.13.3" evidence="3"/>
<dbReference type="CDD" id="cd00082">
    <property type="entry name" value="HisKA"/>
    <property type="match status" value="1"/>
</dbReference>
<evidence type="ECO:0000256" key="14">
    <source>
        <dbReference type="SAM" id="Phobius"/>
    </source>
</evidence>
<evidence type="ECO:0000256" key="6">
    <source>
        <dbReference type="ARBA" id="ARBA00022679"/>
    </source>
</evidence>
<evidence type="ECO:0000256" key="7">
    <source>
        <dbReference type="ARBA" id="ARBA00022692"/>
    </source>
</evidence>
<dbReference type="RefSeq" id="WP_128466765.1">
    <property type="nucleotide sequence ID" value="NZ_CP035108.1"/>
</dbReference>